<evidence type="ECO:0000313" key="2">
    <source>
        <dbReference type="EMBL" id="KAJ7705823.1"/>
    </source>
</evidence>
<comment type="caution">
    <text evidence="2">The sequence shown here is derived from an EMBL/GenBank/DDBJ whole genome shotgun (WGS) entry which is preliminary data.</text>
</comment>
<keyword evidence="3" id="KW-1185">Reference proteome</keyword>
<feature type="compositionally biased region" description="Basic and acidic residues" evidence="1">
    <location>
        <begin position="183"/>
        <end position="193"/>
    </location>
</feature>
<dbReference type="Proteomes" id="UP001215598">
    <property type="component" value="Unassembled WGS sequence"/>
</dbReference>
<feature type="region of interest" description="Disordered" evidence="1">
    <location>
        <begin position="309"/>
        <end position="330"/>
    </location>
</feature>
<proteinExistence type="predicted"/>
<dbReference type="AlphaFoldDB" id="A0AAD7GV10"/>
<gene>
    <name evidence="2" type="ORF">B0H16DRAFT_1704474</name>
</gene>
<sequence length="384" mass="41471">MKVYDLLKARPMSTSEPGLAASDLGLSAMQATLSPKKSDYPLVQFWYRHEYNAFLDKNKGESTVEGPQRRGNSRASQGINVAMLYVCDEDGKIIDGFRATAIRALTHAFLGRLEEKGLAPVTWGKGGLDMHRNLSAAICAKFPEMGLCENDWKVQYMVTNMYSSWYTHRKGGGVKSEPVDDGMPTKRDRDESNTYKSTSKRPKTTKKAAAQEYINVEIEVSTDSPDVPMPSPVVIVNPLTAAMNPPPSETPDITSAPAPSTSPLVIVNPLTAALNSAPLPAQNTAAPTSIAAPVVTILQDSVPVPAITAPAPPAPRAQRKKAKATPGDTKTPRNLCMIDWCTKHPGGALDDFKVHWASIEGTTDEQIWTVKSTKAISAKTQAAK</sequence>
<organism evidence="2 3">
    <name type="scientific">Mycena metata</name>
    <dbReference type="NCBI Taxonomy" id="1033252"/>
    <lineage>
        <taxon>Eukaryota</taxon>
        <taxon>Fungi</taxon>
        <taxon>Dikarya</taxon>
        <taxon>Basidiomycota</taxon>
        <taxon>Agaricomycotina</taxon>
        <taxon>Agaricomycetes</taxon>
        <taxon>Agaricomycetidae</taxon>
        <taxon>Agaricales</taxon>
        <taxon>Marasmiineae</taxon>
        <taxon>Mycenaceae</taxon>
        <taxon>Mycena</taxon>
    </lineage>
</organism>
<protein>
    <submittedName>
        <fullName evidence="2">Uncharacterized protein</fullName>
    </submittedName>
</protein>
<reference evidence="2" key="1">
    <citation type="submission" date="2023-03" db="EMBL/GenBank/DDBJ databases">
        <title>Massive genome expansion in bonnet fungi (Mycena s.s.) driven by repeated elements and novel gene families across ecological guilds.</title>
        <authorList>
            <consortium name="Lawrence Berkeley National Laboratory"/>
            <person name="Harder C.B."/>
            <person name="Miyauchi S."/>
            <person name="Viragh M."/>
            <person name="Kuo A."/>
            <person name="Thoen E."/>
            <person name="Andreopoulos B."/>
            <person name="Lu D."/>
            <person name="Skrede I."/>
            <person name="Drula E."/>
            <person name="Henrissat B."/>
            <person name="Morin E."/>
            <person name="Kohler A."/>
            <person name="Barry K."/>
            <person name="LaButti K."/>
            <person name="Morin E."/>
            <person name="Salamov A."/>
            <person name="Lipzen A."/>
            <person name="Mereny Z."/>
            <person name="Hegedus B."/>
            <person name="Baldrian P."/>
            <person name="Stursova M."/>
            <person name="Weitz H."/>
            <person name="Taylor A."/>
            <person name="Grigoriev I.V."/>
            <person name="Nagy L.G."/>
            <person name="Martin F."/>
            <person name="Kauserud H."/>
        </authorList>
    </citation>
    <scope>NUCLEOTIDE SEQUENCE</scope>
    <source>
        <strain evidence="2">CBHHK182m</strain>
    </source>
</reference>
<evidence type="ECO:0000313" key="3">
    <source>
        <dbReference type="Proteomes" id="UP001215598"/>
    </source>
</evidence>
<name>A0AAD7GV10_9AGAR</name>
<feature type="region of interest" description="Disordered" evidence="1">
    <location>
        <begin position="170"/>
        <end position="208"/>
    </location>
</feature>
<evidence type="ECO:0000256" key="1">
    <source>
        <dbReference type="SAM" id="MobiDB-lite"/>
    </source>
</evidence>
<dbReference type="EMBL" id="JARKIB010000465">
    <property type="protein sequence ID" value="KAJ7705823.1"/>
    <property type="molecule type" value="Genomic_DNA"/>
</dbReference>
<accession>A0AAD7GV10</accession>